<protein>
    <submittedName>
        <fullName evidence="3">Alpha-amylase</fullName>
    </submittedName>
</protein>
<feature type="domain" description="Fibronectin type-III" evidence="1">
    <location>
        <begin position="303"/>
        <end position="395"/>
    </location>
</feature>
<dbReference type="SUPFAM" id="SSF49452">
    <property type="entry name" value="Starch-binding domain-like"/>
    <property type="match status" value="1"/>
</dbReference>
<dbReference type="InterPro" id="IPR013783">
    <property type="entry name" value="Ig-like_fold"/>
</dbReference>
<dbReference type="SMART" id="SM01065">
    <property type="entry name" value="CBM_2"/>
    <property type="match status" value="1"/>
</dbReference>
<dbReference type="Gene3D" id="2.60.40.10">
    <property type="entry name" value="Immunoglobulins"/>
    <property type="match status" value="3"/>
</dbReference>
<organism evidence="3 4">
    <name type="scientific">Kouleothrix aurantiaca</name>
    <dbReference type="NCBI Taxonomy" id="186479"/>
    <lineage>
        <taxon>Bacteria</taxon>
        <taxon>Bacillati</taxon>
        <taxon>Chloroflexota</taxon>
        <taxon>Chloroflexia</taxon>
        <taxon>Chloroflexales</taxon>
        <taxon>Roseiflexineae</taxon>
        <taxon>Roseiflexaceae</taxon>
        <taxon>Kouleothrix</taxon>
    </lineage>
</organism>
<accession>A0A0P9DKH0</accession>
<dbReference type="InterPro" id="IPR013780">
    <property type="entry name" value="Glyco_hydro_b"/>
</dbReference>
<dbReference type="AlphaFoldDB" id="A0A0P9DKH0"/>
<dbReference type="SUPFAM" id="SSF49265">
    <property type="entry name" value="Fibronectin type III"/>
    <property type="match status" value="2"/>
</dbReference>
<dbReference type="InterPro" id="IPR013784">
    <property type="entry name" value="Carb-bd-like_fold"/>
</dbReference>
<feature type="non-terminal residue" evidence="3">
    <location>
        <position position="1"/>
    </location>
</feature>
<evidence type="ECO:0000313" key="4">
    <source>
        <dbReference type="Proteomes" id="UP000050509"/>
    </source>
</evidence>
<sequence>GVIVAINRSTQARTLSIPLDGYIPNGKVFKAIYGVGNSTGANITVASGALQVALQPLSGLLLATGSTDLNPTAAPKNLKVTSEGNGTVALSWSAVSGASGYNVYRSVVAGGGYVKVNSSPLSGTTFNDSGLENARSYFYVVKALDSAGNESAASNEVVGLPHLTIDWANLQWPPTLSYTLNTANRTDNVYGQVYIAGVTNASGATPSLMAQLGYGPSGSNPAGNSAWQWVDASFNGDAGNNDEFVASLQPEQAGSYDYAYRYSTNGGKDWIYADLDGIANGYSAAQAGKLTVSSSGDTAAPSTPANLHTLSASPAGIQLAWNASTDNAAVYGYEVLRSSSSGGPYTRVALVTSGTEYNDTTVTEGATYFYVVRAVDTSFNRSGNSNQVSATAQLRTITLNITVTVPATTDATARTVTIAGFLDRLDGGYPQWDPTAVSLTRVDATHWRITFTGKESTQIEYKYALSSWDYVEKDGTCGEIGNRQLTLSYGSNGTQNVNDTVENWRNVAPCGN</sequence>
<dbReference type="PROSITE" id="PS51166">
    <property type="entry name" value="CBM20"/>
    <property type="match status" value="1"/>
</dbReference>
<dbReference type="Pfam" id="PF00041">
    <property type="entry name" value="fn3"/>
    <property type="match status" value="1"/>
</dbReference>
<dbReference type="EMBL" id="LJCR01001447">
    <property type="protein sequence ID" value="KPV50343.1"/>
    <property type="molecule type" value="Genomic_DNA"/>
</dbReference>
<reference evidence="3 4" key="1">
    <citation type="submission" date="2015-09" db="EMBL/GenBank/DDBJ databases">
        <title>Draft genome sequence of Kouleothrix aurantiaca JCM 19913.</title>
        <authorList>
            <person name="Hemp J."/>
        </authorList>
    </citation>
    <scope>NUCLEOTIDE SEQUENCE [LARGE SCALE GENOMIC DNA]</scope>
    <source>
        <strain evidence="3 4">COM-B</strain>
    </source>
</reference>
<keyword evidence="4" id="KW-1185">Reference proteome</keyword>
<dbReference type="Gene3D" id="2.60.40.1180">
    <property type="entry name" value="Golgi alpha-mannosidase II"/>
    <property type="match status" value="1"/>
</dbReference>
<dbReference type="GO" id="GO:2001070">
    <property type="term" value="F:starch binding"/>
    <property type="evidence" value="ECO:0007669"/>
    <property type="project" value="InterPro"/>
</dbReference>
<evidence type="ECO:0000313" key="3">
    <source>
        <dbReference type="EMBL" id="KPV50343.1"/>
    </source>
</evidence>
<comment type="caution">
    <text evidence="3">The sequence shown here is derived from an EMBL/GenBank/DDBJ whole genome shotgun (WGS) entry which is preliminary data.</text>
</comment>
<dbReference type="SMART" id="SM00060">
    <property type="entry name" value="FN3"/>
    <property type="match status" value="2"/>
</dbReference>
<proteinExistence type="predicted"/>
<feature type="domain" description="Fibronectin type-III" evidence="1">
    <location>
        <begin position="74"/>
        <end position="164"/>
    </location>
</feature>
<dbReference type="CDD" id="cd00063">
    <property type="entry name" value="FN3"/>
    <property type="match status" value="2"/>
</dbReference>
<dbReference type="PROSITE" id="PS50853">
    <property type="entry name" value="FN3"/>
    <property type="match status" value="2"/>
</dbReference>
<gene>
    <name evidence="3" type="ORF">SE17_27500</name>
</gene>
<dbReference type="InterPro" id="IPR003961">
    <property type="entry name" value="FN3_dom"/>
</dbReference>
<feature type="domain" description="CBM20" evidence="2">
    <location>
        <begin position="389"/>
        <end position="506"/>
    </location>
</feature>
<evidence type="ECO:0000259" key="2">
    <source>
        <dbReference type="PROSITE" id="PS51166"/>
    </source>
</evidence>
<dbReference type="InterPro" id="IPR036116">
    <property type="entry name" value="FN3_sf"/>
</dbReference>
<dbReference type="Proteomes" id="UP000050509">
    <property type="component" value="Unassembled WGS sequence"/>
</dbReference>
<name>A0A0P9DKH0_9CHLR</name>
<dbReference type="InterPro" id="IPR002044">
    <property type="entry name" value="CBM20"/>
</dbReference>
<evidence type="ECO:0000259" key="1">
    <source>
        <dbReference type="PROSITE" id="PS50853"/>
    </source>
</evidence>